<dbReference type="PRINTS" id="PR01415">
    <property type="entry name" value="ANKYRIN"/>
</dbReference>
<dbReference type="PROSITE" id="PS50297">
    <property type="entry name" value="ANK_REP_REGION"/>
    <property type="match status" value="3"/>
</dbReference>
<dbReference type="SMART" id="SM00248">
    <property type="entry name" value="ANK"/>
    <property type="match status" value="4"/>
</dbReference>
<protein>
    <submittedName>
        <fullName evidence="5">Uncharacterized protein</fullName>
    </submittedName>
</protein>
<dbReference type="Proteomes" id="UP001515480">
    <property type="component" value="Unassembled WGS sequence"/>
</dbReference>
<evidence type="ECO:0000256" key="3">
    <source>
        <dbReference type="PROSITE-ProRule" id="PRU00023"/>
    </source>
</evidence>
<dbReference type="Pfam" id="PF12796">
    <property type="entry name" value="Ank_2"/>
    <property type="match status" value="2"/>
</dbReference>
<feature type="repeat" description="ANK" evidence="3">
    <location>
        <begin position="104"/>
        <end position="136"/>
    </location>
</feature>
<evidence type="ECO:0000256" key="4">
    <source>
        <dbReference type="SAM" id="MobiDB-lite"/>
    </source>
</evidence>
<evidence type="ECO:0000313" key="6">
    <source>
        <dbReference type="Proteomes" id="UP001515480"/>
    </source>
</evidence>
<evidence type="ECO:0000256" key="2">
    <source>
        <dbReference type="ARBA" id="ARBA00023043"/>
    </source>
</evidence>
<keyword evidence="1" id="KW-0677">Repeat</keyword>
<evidence type="ECO:0000256" key="1">
    <source>
        <dbReference type="ARBA" id="ARBA00022737"/>
    </source>
</evidence>
<name>A0AB34JN24_PRYPA</name>
<feature type="repeat" description="ANK" evidence="3">
    <location>
        <begin position="172"/>
        <end position="204"/>
    </location>
</feature>
<comment type="caution">
    <text evidence="5">The sequence shown here is derived from an EMBL/GenBank/DDBJ whole genome shotgun (WGS) entry which is preliminary data.</text>
</comment>
<organism evidence="5 6">
    <name type="scientific">Prymnesium parvum</name>
    <name type="common">Toxic golden alga</name>
    <dbReference type="NCBI Taxonomy" id="97485"/>
    <lineage>
        <taxon>Eukaryota</taxon>
        <taxon>Haptista</taxon>
        <taxon>Haptophyta</taxon>
        <taxon>Prymnesiophyceae</taxon>
        <taxon>Prymnesiales</taxon>
        <taxon>Prymnesiaceae</taxon>
        <taxon>Prymnesium</taxon>
    </lineage>
</organism>
<dbReference type="SUPFAM" id="SSF48403">
    <property type="entry name" value="Ankyrin repeat"/>
    <property type="match status" value="1"/>
</dbReference>
<dbReference type="AlphaFoldDB" id="A0AB34JN24"/>
<feature type="compositionally biased region" description="Basic and acidic residues" evidence="4">
    <location>
        <begin position="16"/>
        <end position="32"/>
    </location>
</feature>
<gene>
    <name evidence="5" type="ORF">AB1Y20_021742</name>
</gene>
<dbReference type="Gene3D" id="1.25.40.20">
    <property type="entry name" value="Ankyrin repeat-containing domain"/>
    <property type="match status" value="2"/>
</dbReference>
<dbReference type="PROSITE" id="PS50088">
    <property type="entry name" value="ANK_REPEAT"/>
    <property type="match status" value="3"/>
</dbReference>
<dbReference type="EMBL" id="JBGBPQ010000007">
    <property type="protein sequence ID" value="KAL1522099.1"/>
    <property type="molecule type" value="Genomic_DNA"/>
</dbReference>
<dbReference type="InterPro" id="IPR036770">
    <property type="entry name" value="Ankyrin_rpt-contain_sf"/>
</dbReference>
<proteinExistence type="predicted"/>
<reference evidence="5 6" key="1">
    <citation type="journal article" date="2024" name="Science">
        <title>Giant polyketide synthase enzymes in the biosynthesis of giant marine polyether toxins.</title>
        <authorList>
            <person name="Fallon T.R."/>
            <person name="Shende V.V."/>
            <person name="Wierzbicki I.H."/>
            <person name="Pendleton A.L."/>
            <person name="Watervoot N.F."/>
            <person name="Auber R.P."/>
            <person name="Gonzalez D.J."/>
            <person name="Wisecaver J.H."/>
            <person name="Moore B.S."/>
        </authorList>
    </citation>
    <scope>NUCLEOTIDE SEQUENCE [LARGE SCALE GENOMIC DNA]</scope>
    <source>
        <strain evidence="5 6">12B1</strain>
    </source>
</reference>
<accession>A0AB34JN24</accession>
<feature type="region of interest" description="Disordered" evidence="4">
    <location>
        <begin position="1"/>
        <end position="32"/>
    </location>
</feature>
<evidence type="ECO:0000313" key="5">
    <source>
        <dbReference type="EMBL" id="KAL1522099.1"/>
    </source>
</evidence>
<keyword evidence="6" id="KW-1185">Reference proteome</keyword>
<feature type="repeat" description="ANK" evidence="3">
    <location>
        <begin position="205"/>
        <end position="237"/>
    </location>
</feature>
<sequence>MLASRQEAAMMATGDAHAEDKENAFESREARKREVVDQMTAKADVVRKEAERAAMLEPKGRLFHACEIGDSERVYLLLKKAAEGDQSIFSDESVGALVEASTPDGVTPLFTACKSGHVECAQLLLNAGAFPNKATKTHKFTPLWIACQKGKDQCVKLLLQQSKVNVNQPAIDGRTPLYAACEGGRPACVKLLIEAGAKLEERRNDGSTPLIVASVFGHADVVELLLEAGAKLKPSDEDGNALENARKQVNAGDRERVIRLLEAAFEERGHRESVQLVSNDVQLD</sequence>
<dbReference type="PANTHER" id="PTHR24171">
    <property type="entry name" value="ANKYRIN REPEAT DOMAIN-CONTAINING PROTEIN 39-RELATED"/>
    <property type="match status" value="1"/>
</dbReference>
<dbReference type="InterPro" id="IPR002110">
    <property type="entry name" value="Ankyrin_rpt"/>
</dbReference>
<keyword evidence="2 3" id="KW-0040">ANK repeat</keyword>